<dbReference type="AlphaFoldDB" id="A0A1I3CGA1"/>
<accession>A0A1I3CGA1</accession>
<gene>
    <name evidence="2" type="ORF">SAMN04489868_1185</name>
</gene>
<feature type="region of interest" description="Disordered" evidence="1">
    <location>
        <begin position="1"/>
        <end position="34"/>
    </location>
</feature>
<organism evidence="2 3">
    <name type="scientific">Pisciglobus halotolerans</name>
    <dbReference type="NCBI Taxonomy" id="745365"/>
    <lineage>
        <taxon>Bacteria</taxon>
        <taxon>Bacillati</taxon>
        <taxon>Bacillota</taxon>
        <taxon>Bacilli</taxon>
        <taxon>Lactobacillales</taxon>
        <taxon>Carnobacteriaceae</taxon>
    </lineage>
</organism>
<evidence type="ECO:0000313" key="2">
    <source>
        <dbReference type="EMBL" id="SFH73558.1"/>
    </source>
</evidence>
<feature type="compositionally biased region" description="Basic and acidic residues" evidence="1">
    <location>
        <begin position="18"/>
        <end position="34"/>
    </location>
</feature>
<keyword evidence="3" id="KW-1185">Reference proteome</keyword>
<name>A0A1I3CGA1_9LACT</name>
<dbReference type="Proteomes" id="UP000198668">
    <property type="component" value="Unassembled WGS sequence"/>
</dbReference>
<proteinExistence type="predicted"/>
<protein>
    <submittedName>
        <fullName evidence="2">Uncharacterized protein</fullName>
    </submittedName>
</protein>
<reference evidence="2 3" key="1">
    <citation type="submission" date="2016-10" db="EMBL/GenBank/DDBJ databases">
        <authorList>
            <person name="de Groot N.N."/>
        </authorList>
    </citation>
    <scope>NUCLEOTIDE SEQUENCE [LARGE SCALE GENOMIC DNA]</scope>
    <source>
        <strain evidence="2 3">DSM 27630</strain>
    </source>
</reference>
<sequence length="34" mass="3969">MSQLHFPFVKVGKGEGNQNERTETMDQSRKYNDP</sequence>
<dbReference type="EMBL" id="FOQE01000018">
    <property type="protein sequence ID" value="SFH73558.1"/>
    <property type="molecule type" value="Genomic_DNA"/>
</dbReference>
<evidence type="ECO:0000313" key="3">
    <source>
        <dbReference type="Proteomes" id="UP000198668"/>
    </source>
</evidence>
<evidence type="ECO:0000256" key="1">
    <source>
        <dbReference type="SAM" id="MobiDB-lite"/>
    </source>
</evidence>